<evidence type="ECO:0000256" key="1">
    <source>
        <dbReference type="SAM" id="Coils"/>
    </source>
</evidence>
<keyword evidence="2" id="KW-0418">Kinase</keyword>
<gene>
    <name evidence="2" type="ORF">F511_19420</name>
</gene>
<evidence type="ECO:0000313" key="2">
    <source>
        <dbReference type="EMBL" id="KZV47707.1"/>
    </source>
</evidence>
<reference evidence="2 3" key="1">
    <citation type="journal article" date="2015" name="Proc. Natl. Acad. Sci. U.S.A.">
        <title>The resurrection genome of Boea hygrometrica: A blueprint for survival of dehydration.</title>
        <authorList>
            <person name="Xiao L."/>
            <person name="Yang G."/>
            <person name="Zhang L."/>
            <person name="Yang X."/>
            <person name="Zhao S."/>
            <person name="Ji Z."/>
            <person name="Zhou Q."/>
            <person name="Hu M."/>
            <person name="Wang Y."/>
            <person name="Chen M."/>
            <person name="Xu Y."/>
            <person name="Jin H."/>
            <person name="Xiao X."/>
            <person name="Hu G."/>
            <person name="Bao F."/>
            <person name="Hu Y."/>
            <person name="Wan P."/>
            <person name="Li L."/>
            <person name="Deng X."/>
            <person name="Kuang T."/>
            <person name="Xiang C."/>
            <person name="Zhu J.K."/>
            <person name="Oliver M.J."/>
            <person name="He Y."/>
        </authorList>
    </citation>
    <scope>NUCLEOTIDE SEQUENCE [LARGE SCALE GENOMIC DNA]</scope>
    <source>
        <strain evidence="3">cv. XS01</strain>
    </source>
</reference>
<accession>A0A2Z7CP14</accession>
<name>A0A2Z7CP14_9LAMI</name>
<feature type="coiled-coil region" evidence="1">
    <location>
        <begin position="31"/>
        <end position="107"/>
    </location>
</feature>
<dbReference type="EMBL" id="KQ994741">
    <property type="protein sequence ID" value="KZV47707.1"/>
    <property type="molecule type" value="Genomic_DNA"/>
</dbReference>
<organism evidence="2 3">
    <name type="scientific">Dorcoceras hygrometricum</name>
    <dbReference type="NCBI Taxonomy" id="472368"/>
    <lineage>
        <taxon>Eukaryota</taxon>
        <taxon>Viridiplantae</taxon>
        <taxon>Streptophyta</taxon>
        <taxon>Embryophyta</taxon>
        <taxon>Tracheophyta</taxon>
        <taxon>Spermatophyta</taxon>
        <taxon>Magnoliopsida</taxon>
        <taxon>eudicotyledons</taxon>
        <taxon>Gunneridae</taxon>
        <taxon>Pentapetalae</taxon>
        <taxon>asterids</taxon>
        <taxon>lamiids</taxon>
        <taxon>Lamiales</taxon>
        <taxon>Gesneriaceae</taxon>
        <taxon>Didymocarpoideae</taxon>
        <taxon>Trichosporeae</taxon>
        <taxon>Loxocarpinae</taxon>
        <taxon>Dorcoceras</taxon>
    </lineage>
</organism>
<keyword evidence="2" id="KW-0808">Transferase</keyword>
<proteinExistence type="predicted"/>
<dbReference type="AlphaFoldDB" id="A0A2Z7CP14"/>
<keyword evidence="1" id="KW-0175">Coiled coil</keyword>
<evidence type="ECO:0000313" key="3">
    <source>
        <dbReference type="Proteomes" id="UP000250235"/>
    </source>
</evidence>
<protein>
    <submittedName>
        <fullName evidence="2">Two-component sensor histidine kinase bacteria</fullName>
    </submittedName>
</protein>
<keyword evidence="3" id="KW-1185">Reference proteome</keyword>
<dbReference type="Proteomes" id="UP000250235">
    <property type="component" value="Unassembled WGS sequence"/>
</dbReference>
<sequence>MVLEYKKLSQSFEKAKVERESCAMNAELVSSSNMKAALSKLETENEELRSRSEEMLISQSFEKAKVERESCAMNAELVSSSNMKAALSKLETENEELRSRSEEMLNENQRLAGIISFWT</sequence>
<dbReference type="GO" id="GO:0016301">
    <property type="term" value="F:kinase activity"/>
    <property type="evidence" value="ECO:0007669"/>
    <property type="project" value="UniProtKB-KW"/>
</dbReference>